<proteinExistence type="inferred from homology"/>
<keyword evidence="6 7" id="KW-0472">Membrane</keyword>
<dbReference type="InterPro" id="IPR018629">
    <property type="entry name" value="XK-rel"/>
</dbReference>
<dbReference type="Proteomes" id="UP001279410">
    <property type="component" value="Unassembled WGS sequence"/>
</dbReference>
<dbReference type="PANTHER" id="PTHR16024">
    <property type="entry name" value="XK-RELATED PROTEIN"/>
    <property type="match status" value="1"/>
</dbReference>
<keyword evidence="5 7" id="KW-1133">Transmembrane helix</keyword>
<feature type="transmembrane region" description="Helical" evidence="7">
    <location>
        <begin position="320"/>
        <end position="341"/>
    </location>
</feature>
<keyword evidence="3" id="KW-1003">Cell membrane</keyword>
<evidence type="ECO:0000256" key="7">
    <source>
        <dbReference type="RuleBase" id="RU910716"/>
    </source>
</evidence>
<evidence type="ECO:0000256" key="4">
    <source>
        <dbReference type="ARBA" id="ARBA00022692"/>
    </source>
</evidence>
<accession>A0AAD3MQR7</accession>
<keyword evidence="4 7" id="KW-0812">Transmembrane</keyword>
<dbReference type="GO" id="GO:0070782">
    <property type="term" value="P:phosphatidylserine exposure on apoptotic cell surface"/>
    <property type="evidence" value="ECO:0007669"/>
    <property type="project" value="TreeGrafter"/>
</dbReference>
<comment type="caution">
    <text evidence="8">The sequence shown here is derived from an EMBL/GenBank/DDBJ whole genome shotgun (WGS) entry which is preliminary data.</text>
</comment>
<comment type="subcellular location">
    <subcellularLocation>
        <location evidence="1">Cell membrane</location>
        <topology evidence="1">Multi-pass membrane protein</topology>
    </subcellularLocation>
    <subcellularLocation>
        <location evidence="7">Membrane</location>
        <topology evidence="7">Multi-pass membrane protein</topology>
    </subcellularLocation>
</comment>
<dbReference type="AlphaFoldDB" id="A0AAD3MQR7"/>
<dbReference type="GO" id="GO:1902742">
    <property type="term" value="P:apoptotic process involved in development"/>
    <property type="evidence" value="ECO:0007669"/>
    <property type="project" value="TreeGrafter"/>
</dbReference>
<dbReference type="GO" id="GO:0043652">
    <property type="term" value="P:engulfment of apoptotic cell"/>
    <property type="evidence" value="ECO:0007669"/>
    <property type="project" value="TreeGrafter"/>
</dbReference>
<dbReference type="InterPro" id="IPR050895">
    <property type="entry name" value="XK-related_scramblase"/>
</dbReference>
<reference evidence="8" key="1">
    <citation type="submission" date="2022-08" db="EMBL/GenBank/DDBJ databases">
        <title>Genome sequencing of akame (Lates japonicus).</title>
        <authorList>
            <person name="Hashiguchi Y."/>
            <person name="Takahashi H."/>
        </authorList>
    </citation>
    <scope>NUCLEOTIDE SEQUENCE</scope>
    <source>
        <strain evidence="8">Kochi</strain>
    </source>
</reference>
<evidence type="ECO:0000256" key="3">
    <source>
        <dbReference type="ARBA" id="ARBA00022475"/>
    </source>
</evidence>
<sequence length="420" mass="48704">MAVFKYNRVDFFFTCLGLLFLLLDIGLDIFAAVSFYQEKEYVSLGFLLLFLLGSSVLVQTYSWLWYSYENFERETKVESCLSKGQLRLLHYLQLGIYFRHAGVLEVSLRSFFAEVPNPEGFAVYLSHDLAMLRIIETFSESTPQLVLMLTIMLQWGELDPVTVLKAIGSASAVAFSVTTYHRSLRSFLTEKEKQPITSSVVYFLWNLSIIMSRLTALALFASVLPCFIFAHFVCSWLLLFFCAWRSKTDFMDAPCGEWLFRATVALIWYFAWFNVTEGKTRNRTLLYHGYKLADISLLCGLWCWKMSTEEFYFQIPQWEAIIAAVSVVALYTFGLFLKVIYYKFYHPNLYKESPRAGDEVDFPKDLEMGDSHTPQIQSLKLDMDSDVSDRGIRFRSEPSPPPPSIRQNKRMRKLAENFYS</sequence>
<comment type="similarity">
    <text evidence="2 7">Belongs to the XK family.</text>
</comment>
<feature type="transmembrane region" description="Helical" evidence="7">
    <location>
        <begin position="200"/>
        <end position="221"/>
    </location>
</feature>
<dbReference type="EMBL" id="BRZM01000037">
    <property type="protein sequence ID" value="GLD59338.1"/>
    <property type="molecule type" value="Genomic_DNA"/>
</dbReference>
<gene>
    <name evidence="8" type="ORF">AKAME5_001134500</name>
</gene>
<protein>
    <recommendedName>
        <fullName evidence="7">XK-related protein</fullName>
    </recommendedName>
</protein>
<organism evidence="8 9">
    <name type="scientific">Lates japonicus</name>
    <name type="common">Japanese lates</name>
    <dbReference type="NCBI Taxonomy" id="270547"/>
    <lineage>
        <taxon>Eukaryota</taxon>
        <taxon>Metazoa</taxon>
        <taxon>Chordata</taxon>
        <taxon>Craniata</taxon>
        <taxon>Vertebrata</taxon>
        <taxon>Euteleostomi</taxon>
        <taxon>Actinopterygii</taxon>
        <taxon>Neopterygii</taxon>
        <taxon>Teleostei</taxon>
        <taxon>Neoteleostei</taxon>
        <taxon>Acanthomorphata</taxon>
        <taxon>Carangaria</taxon>
        <taxon>Carangaria incertae sedis</taxon>
        <taxon>Centropomidae</taxon>
        <taxon>Lates</taxon>
    </lineage>
</organism>
<evidence type="ECO:0000256" key="2">
    <source>
        <dbReference type="ARBA" id="ARBA00008789"/>
    </source>
</evidence>
<evidence type="ECO:0000256" key="6">
    <source>
        <dbReference type="ARBA" id="ARBA00023136"/>
    </source>
</evidence>
<keyword evidence="9" id="KW-1185">Reference proteome</keyword>
<dbReference type="Pfam" id="PF09815">
    <property type="entry name" value="XK-related"/>
    <property type="match status" value="1"/>
</dbReference>
<feature type="transmembrane region" description="Helical" evidence="7">
    <location>
        <begin position="42"/>
        <end position="66"/>
    </location>
</feature>
<evidence type="ECO:0000313" key="8">
    <source>
        <dbReference type="EMBL" id="GLD59338.1"/>
    </source>
</evidence>
<feature type="transmembrane region" description="Helical" evidence="7">
    <location>
        <begin position="12"/>
        <end position="36"/>
    </location>
</feature>
<evidence type="ECO:0000313" key="9">
    <source>
        <dbReference type="Proteomes" id="UP001279410"/>
    </source>
</evidence>
<feature type="transmembrane region" description="Helical" evidence="7">
    <location>
        <begin position="258"/>
        <end position="275"/>
    </location>
</feature>
<dbReference type="PANTHER" id="PTHR16024:SF19">
    <property type="entry name" value="XK-RELATED PROTEIN"/>
    <property type="match status" value="1"/>
</dbReference>
<dbReference type="GO" id="GO:0005886">
    <property type="term" value="C:plasma membrane"/>
    <property type="evidence" value="ECO:0007669"/>
    <property type="project" value="UniProtKB-SubCell"/>
</dbReference>
<evidence type="ECO:0000256" key="5">
    <source>
        <dbReference type="ARBA" id="ARBA00022989"/>
    </source>
</evidence>
<evidence type="ECO:0000256" key="1">
    <source>
        <dbReference type="ARBA" id="ARBA00004651"/>
    </source>
</evidence>
<feature type="transmembrane region" description="Helical" evidence="7">
    <location>
        <begin position="227"/>
        <end position="246"/>
    </location>
</feature>
<name>A0AAD3MQR7_LATJO</name>